<dbReference type="EMBL" id="JACVVX010000007">
    <property type="protein sequence ID" value="MBD0416758.1"/>
    <property type="molecule type" value="Genomic_DNA"/>
</dbReference>
<accession>A0A8J6U3I4</accession>
<evidence type="ECO:0000313" key="7">
    <source>
        <dbReference type="EMBL" id="MBD0416758.1"/>
    </source>
</evidence>
<feature type="transmembrane region" description="Helical" evidence="6">
    <location>
        <begin position="279"/>
        <end position="298"/>
    </location>
</feature>
<sequence>MIRIFLTAVAVVVAIGAPFVVTDLYFQQVMVIFGIYAIFAVALDILFGFLGVHSFGHAAFFGGGAYVCGILMETYGVSFGLSLVAATVLSALLGLLVAIPALRMRGIYFAITTLFCAEVVRLIVTNVPSVTRGTMGLTTPLPSFPGVPYGYENLGFYYLTFAVLALSCFLLERFRRSPLGRSFIAIRENEQLAASVGVPVFRIKFYAFGVSGGLAGLAGAIYAPFIGIISPDLLSPTYSAMGMLMVVVGGFGTIYGAIFGAFMFSVVTEIFRAAAELRMIIFSALLIAAIIFMPRGVLTPLIDYLRRPSRREPAVLDVNRKDEA</sequence>
<name>A0A8J6U3I4_9HYPH</name>
<evidence type="ECO:0000256" key="3">
    <source>
        <dbReference type="ARBA" id="ARBA00022692"/>
    </source>
</evidence>
<evidence type="ECO:0000256" key="2">
    <source>
        <dbReference type="ARBA" id="ARBA00022475"/>
    </source>
</evidence>
<dbReference type="PANTHER" id="PTHR30482">
    <property type="entry name" value="HIGH-AFFINITY BRANCHED-CHAIN AMINO ACID TRANSPORT SYSTEM PERMEASE"/>
    <property type="match status" value="1"/>
</dbReference>
<feature type="transmembrane region" description="Helical" evidence="6">
    <location>
        <begin position="106"/>
        <end position="124"/>
    </location>
</feature>
<proteinExistence type="predicted"/>
<organism evidence="7 8">
    <name type="scientific">Oryzicola mucosus</name>
    <dbReference type="NCBI Taxonomy" id="2767425"/>
    <lineage>
        <taxon>Bacteria</taxon>
        <taxon>Pseudomonadati</taxon>
        <taxon>Pseudomonadota</taxon>
        <taxon>Alphaproteobacteria</taxon>
        <taxon>Hyphomicrobiales</taxon>
        <taxon>Phyllobacteriaceae</taxon>
        <taxon>Oryzicola</taxon>
    </lineage>
</organism>
<dbReference type="RefSeq" id="WP_188166201.1">
    <property type="nucleotide sequence ID" value="NZ_JACVVX010000007.1"/>
</dbReference>
<feature type="transmembrane region" description="Helical" evidence="6">
    <location>
        <begin position="26"/>
        <end position="47"/>
    </location>
</feature>
<feature type="transmembrane region" description="Helical" evidence="6">
    <location>
        <begin position="78"/>
        <end position="99"/>
    </location>
</feature>
<gene>
    <name evidence="7" type="ORF">ICI42_19065</name>
</gene>
<evidence type="ECO:0000313" key="8">
    <source>
        <dbReference type="Proteomes" id="UP000643405"/>
    </source>
</evidence>
<evidence type="ECO:0000256" key="1">
    <source>
        <dbReference type="ARBA" id="ARBA00004651"/>
    </source>
</evidence>
<dbReference type="AlphaFoldDB" id="A0A8J6U3I4"/>
<dbReference type="GO" id="GO:0005886">
    <property type="term" value="C:plasma membrane"/>
    <property type="evidence" value="ECO:0007669"/>
    <property type="project" value="UniProtKB-SubCell"/>
</dbReference>
<dbReference type="Pfam" id="PF02653">
    <property type="entry name" value="BPD_transp_2"/>
    <property type="match status" value="1"/>
</dbReference>
<dbReference type="CDD" id="cd06581">
    <property type="entry name" value="TM_PBP1_LivM_like"/>
    <property type="match status" value="1"/>
</dbReference>
<keyword evidence="5 6" id="KW-0472">Membrane</keyword>
<evidence type="ECO:0000256" key="4">
    <source>
        <dbReference type="ARBA" id="ARBA00022989"/>
    </source>
</evidence>
<keyword evidence="2" id="KW-1003">Cell membrane</keyword>
<dbReference type="InterPro" id="IPR043428">
    <property type="entry name" value="LivM-like"/>
</dbReference>
<dbReference type="GO" id="GO:0015658">
    <property type="term" value="F:branched-chain amino acid transmembrane transporter activity"/>
    <property type="evidence" value="ECO:0007669"/>
    <property type="project" value="InterPro"/>
</dbReference>
<comment type="subcellular location">
    <subcellularLocation>
        <location evidence="1">Cell membrane</location>
        <topology evidence="1">Multi-pass membrane protein</topology>
    </subcellularLocation>
</comment>
<dbReference type="Proteomes" id="UP000643405">
    <property type="component" value="Unassembled WGS sequence"/>
</dbReference>
<dbReference type="PANTHER" id="PTHR30482:SF10">
    <property type="entry name" value="HIGH-AFFINITY BRANCHED-CHAIN AMINO ACID TRANSPORT PROTEIN BRAE"/>
    <property type="match status" value="1"/>
</dbReference>
<feature type="transmembrane region" description="Helical" evidence="6">
    <location>
        <begin position="154"/>
        <end position="171"/>
    </location>
</feature>
<evidence type="ECO:0000256" key="6">
    <source>
        <dbReference type="SAM" id="Phobius"/>
    </source>
</evidence>
<feature type="transmembrane region" description="Helical" evidence="6">
    <location>
        <begin position="205"/>
        <end position="229"/>
    </location>
</feature>
<keyword evidence="4 6" id="KW-1133">Transmembrane helix</keyword>
<protein>
    <submittedName>
        <fullName evidence="7">Branched-chain amino acid ABC transporter permease</fullName>
    </submittedName>
</protein>
<keyword evidence="8" id="KW-1185">Reference proteome</keyword>
<feature type="transmembrane region" description="Helical" evidence="6">
    <location>
        <begin position="241"/>
        <end position="267"/>
    </location>
</feature>
<comment type="caution">
    <text evidence="7">The sequence shown here is derived from an EMBL/GenBank/DDBJ whole genome shotgun (WGS) entry which is preliminary data.</text>
</comment>
<keyword evidence="3 6" id="KW-0812">Transmembrane</keyword>
<reference evidence="7" key="1">
    <citation type="submission" date="2020-09" db="EMBL/GenBank/DDBJ databases">
        <title>Genome seq and assembly of Tianweitania sp.</title>
        <authorList>
            <person name="Chhetri G."/>
        </authorList>
    </citation>
    <scope>NUCLEOTIDE SEQUENCE</scope>
    <source>
        <strain evidence="7">Rool2</strain>
    </source>
</reference>
<evidence type="ECO:0000256" key="5">
    <source>
        <dbReference type="ARBA" id="ARBA00023136"/>
    </source>
</evidence>
<dbReference type="InterPro" id="IPR001851">
    <property type="entry name" value="ABC_transp_permease"/>
</dbReference>